<dbReference type="HOGENOM" id="CLU_2532010_0_0_1"/>
<dbReference type="Gramene" id="EOY04801">
    <property type="protein sequence ID" value="EOY04801"/>
    <property type="gene ID" value="TCM_019977"/>
</dbReference>
<keyword evidence="2" id="KW-1185">Reference proteome</keyword>
<dbReference type="InParanoid" id="A0A061EIX0"/>
<proteinExistence type="predicted"/>
<organism evidence="1 2">
    <name type="scientific">Theobroma cacao</name>
    <name type="common">Cacao</name>
    <name type="synonym">Cocoa</name>
    <dbReference type="NCBI Taxonomy" id="3641"/>
    <lineage>
        <taxon>Eukaryota</taxon>
        <taxon>Viridiplantae</taxon>
        <taxon>Streptophyta</taxon>
        <taxon>Embryophyta</taxon>
        <taxon>Tracheophyta</taxon>
        <taxon>Spermatophyta</taxon>
        <taxon>Magnoliopsida</taxon>
        <taxon>eudicotyledons</taxon>
        <taxon>Gunneridae</taxon>
        <taxon>Pentapetalae</taxon>
        <taxon>rosids</taxon>
        <taxon>malvids</taxon>
        <taxon>Malvales</taxon>
        <taxon>Malvaceae</taxon>
        <taxon>Byttnerioideae</taxon>
        <taxon>Theobroma</taxon>
    </lineage>
</organism>
<evidence type="ECO:0000313" key="1">
    <source>
        <dbReference type="EMBL" id="EOY04801.1"/>
    </source>
</evidence>
<sequence length="84" mass="9657">MCPCMDVRLNAFSFESKAFPKVKSVNGRVKASAYKRLPKLQKSSRPSRMICFPLQSLFPMLYNNPTVQLLIPNPFIVTKYVKNM</sequence>
<reference evidence="1 2" key="1">
    <citation type="journal article" date="2013" name="Genome Biol.">
        <title>The genome sequence of the most widely cultivated cacao type and its use to identify candidate genes regulating pod color.</title>
        <authorList>
            <person name="Motamayor J.C."/>
            <person name="Mockaitis K."/>
            <person name="Schmutz J."/>
            <person name="Haiminen N."/>
            <person name="Iii D.L."/>
            <person name="Cornejo O."/>
            <person name="Findley S.D."/>
            <person name="Zheng P."/>
            <person name="Utro F."/>
            <person name="Royaert S."/>
            <person name="Saski C."/>
            <person name="Jenkins J."/>
            <person name="Podicheti R."/>
            <person name="Zhao M."/>
            <person name="Scheffler B.E."/>
            <person name="Stack J.C."/>
            <person name="Feltus F.A."/>
            <person name="Mustiga G.M."/>
            <person name="Amores F."/>
            <person name="Phillips W."/>
            <person name="Marelli J.P."/>
            <person name="May G.D."/>
            <person name="Shapiro H."/>
            <person name="Ma J."/>
            <person name="Bustamante C.D."/>
            <person name="Schnell R.J."/>
            <person name="Main D."/>
            <person name="Gilbert D."/>
            <person name="Parida L."/>
            <person name="Kuhn D.N."/>
        </authorList>
    </citation>
    <scope>NUCLEOTIDE SEQUENCE [LARGE SCALE GENOMIC DNA]</scope>
    <source>
        <strain evidence="2">cv. Matina 1-6</strain>
    </source>
</reference>
<protein>
    <submittedName>
        <fullName evidence="1">Uncharacterized protein</fullName>
    </submittedName>
</protein>
<accession>A0A061EIX0</accession>
<dbReference type="EMBL" id="CM001882">
    <property type="protein sequence ID" value="EOY04801.1"/>
    <property type="molecule type" value="Genomic_DNA"/>
</dbReference>
<gene>
    <name evidence="1" type="ORF">TCM_019977</name>
</gene>
<dbReference type="AlphaFoldDB" id="A0A061EIX0"/>
<evidence type="ECO:0000313" key="2">
    <source>
        <dbReference type="Proteomes" id="UP000026915"/>
    </source>
</evidence>
<dbReference type="Proteomes" id="UP000026915">
    <property type="component" value="Chromosome 4"/>
</dbReference>
<name>A0A061EIX0_THECC</name>